<feature type="transmembrane region" description="Helical" evidence="1">
    <location>
        <begin position="12"/>
        <end position="33"/>
    </location>
</feature>
<dbReference type="Proteomes" id="UP001163831">
    <property type="component" value="Chromosome"/>
</dbReference>
<dbReference type="EMBL" id="CP107052">
    <property type="protein sequence ID" value="UYH50999.1"/>
    <property type="molecule type" value="Genomic_DNA"/>
</dbReference>
<dbReference type="InterPro" id="IPR025686">
    <property type="entry name" value="Glucos_trans_II"/>
</dbReference>
<reference evidence="2" key="1">
    <citation type="submission" date="2022-10" db="EMBL/GenBank/DDBJ databases">
        <title>Candidatus Kirkpatrella diaphorinas gen. nov., sp. nov., an uncultured endosymbiont identified in a population of Diaphorina citri from Hawaii.</title>
        <authorList>
            <person name="Henry E.M."/>
            <person name="Carlson C.R."/>
            <person name="Kuo Y.-W."/>
        </authorList>
    </citation>
    <scope>NUCLEOTIDE SEQUENCE</scope>
    <source>
        <strain evidence="2">CADCRV1</strain>
    </source>
</reference>
<keyword evidence="1" id="KW-1133">Transmembrane helix</keyword>
<feature type="transmembrane region" description="Helical" evidence="1">
    <location>
        <begin position="45"/>
        <end position="66"/>
    </location>
</feature>
<feature type="transmembrane region" description="Helical" evidence="1">
    <location>
        <begin position="78"/>
        <end position="98"/>
    </location>
</feature>
<feature type="transmembrane region" description="Helical" evidence="1">
    <location>
        <begin position="134"/>
        <end position="155"/>
    </location>
</feature>
<evidence type="ECO:0000313" key="2">
    <source>
        <dbReference type="EMBL" id="UYH50999.1"/>
    </source>
</evidence>
<dbReference type="Pfam" id="PF14264">
    <property type="entry name" value="Glucos_trans_II"/>
    <property type="match status" value="1"/>
</dbReference>
<evidence type="ECO:0000313" key="3">
    <source>
        <dbReference type="Proteomes" id="UP001163831"/>
    </source>
</evidence>
<evidence type="ECO:0000256" key="1">
    <source>
        <dbReference type="SAM" id="Phobius"/>
    </source>
</evidence>
<feature type="transmembrane region" description="Helical" evidence="1">
    <location>
        <begin position="104"/>
        <end position="122"/>
    </location>
</feature>
<dbReference type="RefSeq" id="WP_319806592.1">
    <property type="nucleotide sequence ID" value="NZ_CP107052.1"/>
</dbReference>
<accession>A0ABY6GIA4</accession>
<feature type="transmembrane region" description="Helical" evidence="1">
    <location>
        <begin position="167"/>
        <end position="185"/>
    </location>
</feature>
<protein>
    <submittedName>
        <fullName evidence="2">Glucosyltransferase domain-containing protein</fullName>
    </submittedName>
</protein>
<name>A0ABY6GIA4_9PROT</name>
<feature type="transmembrane region" description="Helical" evidence="1">
    <location>
        <begin position="319"/>
        <end position="337"/>
    </location>
</feature>
<proteinExistence type="predicted"/>
<keyword evidence="1" id="KW-0472">Membrane</keyword>
<feature type="transmembrane region" description="Helical" evidence="1">
    <location>
        <begin position="292"/>
        <end position="313"/>
    </location>
</feature>
<gene>
    <name evidence="2" type="ORF">N5W20_07860</name>
</gene>
<organism evidence="2 3">
    <name type="scientific">Candidatus Kirkpatrickella diaphorinae</name>
    <dbReference type="NCBI Taxonomy" id="2984322"/>
    <lineage>
        <taxon>Bacteria</taxon>
        <taxon>Pseudomonadati</taxon>
        <taxon>Pseudomonadota</taxon>
        <taxon>Alphaproteobacteria</taxon>
        <taxon>Acetobacterales</taxon>
        <taxon>Acetobacteraceae</taxon>
        <taxon>Candidatus Kirkpatrickella</taxon>
    </lineage>
</organism>
<keyword evidence="3" id="KW-1185">Reference proteome</keyword>
<sequence length="512" mass="57420">MFFERASDKEEFFIRFFLFLILIGLFAYPIIHANFYLIDDHGRALYSYIGMAANGRYLSELLFIALNATFHQHDIAPLTQILSVAILSLALTSLSTAWRFNRLSGLLVLGLIVCSPYFLENLSYRVDSLYQSMALATAVAALSLSAPMTGLRRYLTVASALFLTVNLYQPAVNVFLVLLCLGALLQMLEGGIKAASLYYVKNLLCLVAALCAYKAETFLLHLEGFNFDYLHLHAATTFNPHIIARHVAQFVRLYFNEYAWSNHARILLIGLIGGAAGLGFQAYRSRGIRGGIFAIFMLGVAVISMPGVMSILATPVFDARVLMSGGTFLSLATCFLIGRHATFRSWRRLPILLSGWMLLTQLMMAYEWGNAAHAQALFENRLAAEIVEDIYTASHGRPVALRVFSSWRDSDPVPVDPKARVIFENRASLHLDALLTMFKIWGWNDVILKEFGLQSNATYFGFDEESSSFPMRAAAAMRQSCLYEHQIARRYYSLYQTGDRILIDFSRACPIP</sequence>
<keyword evidence="1" id="KW-0812">Transmembrane</keyword>
<feature type="transmembrane region" description="Helical" evidence="1">
    <location>
        <begin position="263"/>
        <end position="280"/>
    </location>
</feature>